<accession>A0A6M2DW56</accession>
<protein>
    <submittedName>
        <fullName evidence="14">Putative mitochondrial carrier protein</fullName>
    </submittedName>
</protein>
<keyword evidence="11 12" id="KW-0472">Membrane</keyword>
<evidence type="ECO:0000256" key="4">
    <source>
        <dbReference type="ARBA" id="ARBA00022496"/>
    </source>
</evidence>
<dbReference type="GO" id="GO:0005743">
    <property type="term" value="C:mitochondrial inner membrane"/>
    <property type="evidence" value="ECO:0007669"/>
    <property type="project" value="UniProtKB-SubCell"/>
</dbReference>
<keyword evidence="3 13" id="KW-0813">Transport</keyword>
<dbReference type="PROSITE" id="PS50920">
    <property type="entry name" value="SOLCAR"/>
    <property type="match status" value="1"/>
</dbReference>
<dbReference type="SUPFAM" id="SSF103506">
    <property type="entry name" value="Mitochondrial carrier"/>
    <property type="match status" value="1"/>
</dbReference>
<dbReference type="PANTHER" id="PTHR45758:SF20">
    <property type="entry name" value="MITOFERRIN-2"/>
    <property type="match status" value="1"/>
</dbReference>
<evidence type="ECO:0000256" key="2">
    <source>
        <dbReference type="ARBA" id="ARBA00006375"/>
    </source>
</evidence>
<evidence type="ECO:0000256" key="13">
    <source>
        <dbReference type="RuleBase" id="RU000488"/>
    </source>
</evidence>
<dbReference type="Pfam" id="PF00153">
    <property type="entry name" value="Mito_carr"/>
    <property type="match status" value="1"/>
</dbReference>
<organism evidence="14">
    <name type="scientific">Xenopsylla cheopis</name>
    <name type="common">Oriental rat flea</name>
    <name type="synonym">Pulex cheopis</name>
    <dbReference type="NCBI Taxonomy" id="163159"/>
    <lineage>
        <taxon>Eukaryota</taxon>
        <taxon>Metazoa</taxon>
        <taxon>Ecdysozoa</taxon>
        <taxon>Arthropoda</taxon>
        <taxon>Hexapoda</taxon>
        <taxon>Insecta</taxon>
        <taxon>Pterygota</taxon>
        <taxon>Neoptera</taxon>
        <taxon>Endopterygota</taxon>
        <taxon>Siphonaptera</taxon>
        <taxon>Pulicidae</taxon>
        <taxon>Xenopsyllinae</taxon>
        <taxon>Xenopsylla</taxon>
    </lineage>
</organism>
<evidence type="ECO:0000256" key="1">
    <source>
        <dbReference type="ARBA" id="ARBA00004448"/>
    </source>
</evidence>
<evidence type="ECO:0000256" key="10">
    <source>
        <dbReference type="ARBA" id="ARBA00023128"/>
    </source>
</evidence>
<proteinExistence type="inferred from homology"/>
<keyword evidence="10" id="KW-0496">Mitochondrion</keyword>
<sequence>MVSGALAGAVAAAATTPLDVCKTLLNTEGKNRSMFNALRHVYKLAGPLGYFRGMQARVLYQMPAAAICWSTYEFFKYVLLGEKGDNRIDPKEPIFAEALNLRLVLPQTNMAEDKSSDIATSTRNCNDISGLKTRELPAVSGAHVYGALSLNTMHTENNSINNTTSRLRNDSMLFDIRS</sequence>
<dbReference type="AlphaFoldDB" id="A0A6M2DW56"/>
<keyword evidence="7" id="KW-1133">Transmembrane helix</keyword>
<comment type="similarity">
    <text evidence="2 13">Belongs to the mitochondrial carrier (TC 2.A.29) family.</text>
</comment>
<comment type="subcellular location">
    <subcellularLocation>
        <location evidence="1">Mitochondrion inner membrane</location>
        <topology evidence="1">Multi-pass membrane protein</topology>
    </subcellularLocation>
</comment>
<dbReference type="GO" id="GO:0048250">
    <property type="term" value="P:iron import into the mitochondrion"/>
    <property type="evidence" value="ECO:0007669"/>
    <property type="project" value="TreeGrafter"/>
</dbReference>
<evidence type="ECO:0000256" key="3">
    <source>
        <dbReference type="ARBA" id="ARBA00022448"/>
    </source>
</evidence>
<feature type="repeat" description="Solcar" evidence="12">
    <location>
        <begin position="1"/>
        <end position="78"/>
    </location>
</feature>
<keyword evidence="9" id="KW-0406">Ion transport</keyword>
<evidence type="ECO:0000256" key="9">
    <source>
        <dbReference type="ARBA" id="ARBA00023065"/>
    </source>
</evidence>
<dbReference type="Gene3D" id="1.50.40.10">
    <property type="entry name" value="Mitochondrial carrier domain"/>
    <property type="match status" value="1"/>
</dbReference>
<keyword evidence="8" id="KW-0408">Iron</keyword>
<dbReference type="InterPro" id="IPR023395">
    <property type="entry name" value="MCP_dom_sf"/>
</dbReference>
<keyword evidence="6" id="KW-0999">Mitochondrion inner membrane</keyword>
<evidence type="ECO:0000256" key="7">
    <source>
        <dbReference type="ARBA" id="ARBA00022989"/>
    </source>
</evidence>
<dbReference type="GO" id="GO:0015093">
    <property type="term" value="F:ferrous iron transmembrane transporter activity"/>
    <property type="evidence" value="ECO:0007669"/>
    <property type="project" value="TreeGrafter"/>
</dbReference>
<evidence type="ECO:0000256" key="5">
    <source>
        <dbReference type="ARBA" id="ARBA00022692"/>
    </source>
</evidence>
<name>A0A6M2DW56_XENCH</name>
<dbReference type="EMBL" id="GIIL01006839">
    <property type="protein sequence ID" value="NOV50565.1"/>
    <property type="molecule type" value="Transcribed_RNA"/>
</dbReference>
<evidence type="ECO:0000256" key="6">
    <source>
        <dbReference type="ARBA" id="ARBA00022792"/>
    </source>
</evidence>
<evidence type="ECO:0000313" key="14">
    <source>
        <dbReference type="EMBL" id="NOV50565.1"/>
    </source>
</evidence>
<keyword evidence="4" id="KW-0410">Iron transport</keyword>
<evidence type="ECO:0000256" key="12">
    <source>
        <dbReference type="PROSITE-ProRule" id="PRU00282"/>
    </source>
</evidence>
<keyword evidence="5 12" id="KW-0812">Transmembrane</keyword>
<evidence type="ECO:0000256" key="11">
    <source>
        <dbReference type="ARBA" id="ARBA00023136"/>
    </source>
</evidence>
<reference evidence="14" key="1">
    <citation type="submission" date="2020-03" db="EMBL/GenBank/DDBJ databases">
        <title>Transcriptomic Profiling of the Digestive Tract of the Rat Flea, Xenopsylla cheopis, Following Blood Feeding and Infection with Yersinia pestis.</title>
        <authorList>
            <person name="Bland D.M."/>
            <person name="Martens C.A."/>
            <person name="Virtaneva K."/>
            <person name="Kanakabandi K."/>
            <person name="Long D."/>
            <person name="Rosenke R."/>
            <person name="Saturday G.A."/>
            <person name="Hoyt F.H."/>
            <person name="Bruno D.P."/>
            <person name="Ribeiro J.M.C."/>
            <person name="Hinnebusch J."/>
        </authorList>
    </citation>
    <scope>NUCLEOTIDE SEQUENCE</scope>
</reference>
<dbReference type="InterPro" id="IPR018108">
    <property type="entry name" value="MCP_transmembrane"/>
</dbReference>
<dbReference type="PANTHER" id="PTHR45758">
    <property type="entry name" value="MITOFERRIN-1-RELATED"/>
    <property type="match status" value="1"/>
</dbReference>
<evidence type="ECO:0000256" key="8">
    <source>
        <dbReference type="ARBA" id="ARBA00023004"/>
    </source>
</evidence>